<evidence type="ECO:0000313" key="1">
    <source>
        <dbReference type="EMBL" id="ATX67270.1"/>
    </source>
</evidence>
<dbReference type="STRING" id="441209.GCA_001870665_03151"/>
<organism evidence="1 2">
    <name type="scientific">Roseinatronobacter bogoriensis subsp. barguzinensis</name>
    <dbReference type="NCBI Taxonomy" id="441209"/>
    <lineage>
        <taxon>Bacteria</taxon>
        <taxon>Pseudomonadati</taxon>
        <taxon>Pseudomonadota</taxon>
        <taxon>Alphaproteobacteria</taxon>
        <taxon>Rhodobacterales</taxon>
        <taxon>Paracoccaceae</taxon>
        <taxon>Roseinatronobacter</taxon>
    </lineage>
</organism>
<proteinExistence type="predicted"/>
<evidence type="ECO:0000313" key="2">
    <source>
        <dbReference type="Proteomes" id="UP000228948"/>
    </source>
</evidence>
<reference evidence="1 2" key="1">
    <citation type="submission" date="2017-11" db="EMBL/GenBank/DDBJ databases">
        <title>Revised Sequence and Annotation of the Rhodobaca barguzinensis strain alga05 Genome.</title>
        <authorList>
            <person name="Kopejtka K."/>
            <person name="Tomasch J.M."/>
            <person name="Bunk B."/>
            <person name="Koblizek M."/>
        </authorList>
    </citation>
    <scope>NUCLEOTIDE SEQUENCE [LARGE SCALE GENOMIC DNA]</scope>
    <source>
        <strain evidence="2">alga05</strain>
    </source>
</reference>
<protein>
    <submittedName>
        <fullName evidence="1">DUF2259 domain-containing protein</fullName>
    </submittedName>
</protein>
<dbReference type="KEGG" id="rbg:BG454_16830"/>
<dbReference type="InterPro" id="IPR018725">
    <property type="entry name" value="DUF2259_secreted"/>
</dbReference>
<dbReference type="AlphaFoldDB" id="A0A2K8KLB0"/>
<name>A0A2K8KLB0_9RHOB</name>
<keyword evidence="2" id="KW-1185">Reference proteome</keyword>
<dbReference type="Proteomes" id="UP000228948">
    <property type="component" value="Chromosome"/>
</dbReference>
<gene>
    <name evidence="1" type="ORF">BG454_16830</name>
</gene>
<dbReference type="Pfam" id="PF10016">
    <property type="entry name" value="DUF2259"/>
    <property type="match status" value="1"/>
</dbReference>
<dbReference type="EMBL" id="CP024899">
    <property type="protein sequence ID" value="ATX67270.1"/>
    <property type="molecule type" value="Genomic_DNA"/>
</dbReference>
<sequence length="563" mass="60618">MVGQTGPVGTLGRCLPVASLFPHHRGADTKPRMGRQAGWHVQQVPETEIARWKRADGGCGMMWRTLALIACLLAKPGFAGDFTHDRIIGFSEDGAYFAFKTYGLQRGSGLPYATVFVVDLAQNAWVSGSPFRAGRDETSMAEVEAAPFVALERVRHEALDSAASMLQDLGIRRPATVLYSAGIGQAHMAQEVTRISIPNPDNPTAQPMREFALRLSDIPVPAAVDYCLRPDALRGYRLELVQPGGGAQVLHQDQRIPASRGCAEAYRIDAVLSAGYPQADDTLVALISVWRQGFEGLERHVIAAPIPPRPDAVTTPANAPSPTDLNSLITEFLGSSVAMDVAELDATLPVRQQSDPAALRWPDADLPPLARAVEVFGAQDGFALHGRIRLTQERVEIIPEGAGGPMQVSLIRLQAFNLGEARRNELMEFLDASAVAPLEAFGAGPDVEWRFVMRPIQGMRADIVAAGRHEIAPDDAVECGLSACTSPEPLDVDTHGPTCAELPPSQVSGALTGLGQALATRVEDAQATEWLVEHGLWQADAMQILSVQSGVPQACWWARQRPD</sequence>
<accession>A0A2K8KLB0</accession>